<reference evidence="8 9" key="1">
    <citation type="journal article" date="2020" name="bioRxiv">
        <title>Metabolic contributions of an alphaproteobacterial endosymbiont in the apicomplexan Cardiosporidium cionae.</title>
        <authorList>
            <person name="Hunter E.S."/>
            <person name="Paight C.J."/>
            <person name="Lane C.E."/>
        </authorList>
    </citation>
    <scope>NUCLEOTIDE SEQUENCE [LARGE SCALE GENOMIC DNA]</scope>
    <source>
        <strain evidence="8">ESH_2018</strain>
    </source>
</reference>
<proteinExistence type="predicted"/>
<evidence type="ECO:0000256" key="4">
    <source>
        <dbReference type="PROSITE-ProRule" id="PRU00175"/>
    </source>
</evidence>
<keyword evidence="3" id="KW-0862">Zinc</keyword>
<keyword evidence="5" id="KW-0175">Coiled coil</keyword>
<evidence type="ECO:0000313" key="8">
    <source>
        <dbReference type="EMBL" id="KAF8822595.1"/>
    </source>
</evidence>
<dbReference type="SUPFAM" id="SSF57850">
    <property type="entry name" value="RING/U-box"/>
    <property type="match status" value="1"/>
</dbReference>
<feature type="compositionally biased region" description="Basic and acidic residues" evidence="6">
    <location>
        <begin position="486"/>
        <end position="501"/>
    </location>
</feature>
<dbReference type="Pfam" id="PF13639">
    <property type="entry name" value="zf-RING_2"/>
    <property type="match status" value="1"/>
</dbReference>
<evidence type="ECO:0000256" key="1">
    <source>
        <dbReference type="ARBA" id="ARBA00022723"/>
    </source>
</evidence>
<evidence type="ECO:0000259" key="7">
    <source>
        <dbReference type="PROSITE" id="PS50089"/>
    </source>
</evidence>
<dbReference type="SMART" id="SM00184">
    <property type="entry name" value="RING"/>
    <property type="match status" value="1"/>
</dbReference>
<dbReference type="InterPro" id="IPR001841">
    <property type="entry name" value="Znf_RING"/>
</dbReference>
<protein>
    <recommendedName>
        <fullName evidence="7">RING-type domain-containing protein</fullName>
    </recommendedName>
</protein>
<feature type="domain" description="RING-type" evidence="7">
    <location>
        <begin position="8"/>
        <end position="52"/>
    </location>
</feature>
<evidence type="ECO:0000256" key="3">
    <source>
        <dbReference type="ARBA" id="ARBA00022833"/>
    </source>
</evidence>
<feature type="region of interest" description="Disordered" evidence="6">
    <location>
        <begin position="486"/>
        <end position="508"/>
    </location>
</feature>
<dbReference type="Gene3D" id="3.30.40.10">
    <property type="entry name" value="Zinc/RING finger domain, C3HC4 (zinc finger)"/>
    <property type="match status" value="1"/>
</dbReference>
<dbReference type="InterPro" id="IPR013083">
    <property type="entry name" value="Znf_RING/FYVE/PHD"/>
</dbReference>
<dbReference type="CDD" id="cd16448">
    <property type="entry name" value="RING-H2"/>
    <property type="match status" value="1"/>
</dbReference>
<evidence type="ECO:0000256" key="5">
    <source>
        <dbReference type="SAM" id="Coils"/>
    </source>
</evidence>
<feature type="coiled-coil region" evidence="5">
    <location>
        <begin position="102"/>
        <end position="150"/>
    </location>
</feature>
<evidence type="ECO:0000256" key="6">
    <source>
        <dbReference type="SAM" id="MobiDB-lite"/>
    </source>
</evidence>
<feature type="compositionally biased region" description="Polar residues" evidence="6">
    <location>
        <begin position="794"/>
        <end position="807"/>
    </location>
</feature>
<dbReference type="EMBL" id="JADAQX010000040">
    <property type="protein sequence ID" value="KAF8822595.1"/>
    <property type="molecule type" value="Genomic_DNA"/>
</dbReference>
<feature type="region of interest" description="Disordered" evidence="6">
    <location>
        <begin position="361"/>
        <end position="416"/>
    </location>
</feature>
<gene>
    <name evidence="8" type="ORF">IE077_003392</name>
</gene>
<dbReference type="PANTHER" id="PTHR45969">
    <property type="entry name" value="RING ZINC FINGER PROTEIN-RELATED"/>
    <property type="match status" value="1"/>
</dbReference>
<keyword evidence="9" id="KW-1185">Reference proteome</keyword>
<comment type="caution">
    <text evidence="8">The sequence shown here is derived from an EMBL/GenBank/DDBJ whole genome shotgun (WGS) entry which is preliminary data.</text>
</comment>
<feature type="compositionally biased region" description="Basic and acidic residues" evidence="6">
    <location>
        <begin position="407"/>
        <end position="416"/>
    </location>
</feature>
<accession>A0ABQ7JG09</accession>
<dbReference type="Proteomes" id="UP000823046">
    <property type="component" value="Unassembled WGS sequence"/>
</dbReference>
<feature type="region of interest" description="Disordered" evidence="6">
    <location>
        <begin position="793"/>
        <end position="826"/>
    </location>
</feature>
<sequence length="1020" mass="112019">MGWTPPSCCICYEDLATNVVALSSCGHIFHDNCLKDWLKRSKSSEWKCPLCRSSVANKSIIKLLFSCSKEFSEYTPCNDVEEIVTMNPKALRLRLSKAESVLSEMKIEEKKLILQAEKSKNESISAQEKQRKVSAELETEIKERKRLQRENITMSTADKSNRDQIVFLTTELQKYSAMANYLKHTFRDGSLKEFEQQLSLSISPTEALAMQHQAFLDVKRSLTRVKGERDHWKNLCTQKSNSICALLDSLKREKQGQDQESLKVDEISFAEDLFYPPVSTFPRTGANRSLAGSILPPHPSSSNSKAAAAPLRRSQRLNIRSAKIPPHFCEINEGETSPSTSSRVMGVGKTVCASPLYTRTTASPPFQEGRVEPSEDASRVAAASKRGSTSVEEVGRAQWRGQASASSDERREAKEDIQHVRHLSTSMRKRLLPTSVSSSLEVAEELLADSLAKREKKHTAMPDATAIAIERMSSSETLVDWQKREGSLSTDRNDENHRLDDTTDSILDPLREGQMGATCVSSHTTESLGLPEGYASMADSIVREEEEISCFVQAQHPLDRESTKYVNEASFSYPVEQPPSPTEYDELFNSLSEAFENYSFPQPRIADPLRQEGASLVNFDAGGDLVEDFAPSSALNLLSCHGNASSVDVSSISKIDLHGEDVHAERFSPFLQAPAVDISTFFGEVETGNAFEETCSPSSTTLDSSFDVERTSAGPVGVHRLSLSQRLALKSQKNSPRKVSSHPQDEIERKPFYKRIISFLGGNNASDDSPVQSESSKPANTFNADVSCFGGNTGHASSSPDPCSTTIGKRDQLGMSSADGMERASPGMANDNSAAHCVIDLCQGSVDSVSMLFSSNHCKEIGSSLSLTYPVLSSEDACNVSLERSELWASLYDQTPSFHRIEREVVIPSLESRSPLSSSTNVNTILSFSSEKIKHNHSCHSAEADTAMSSNHHPVSSNMRAHSSLKGVQDSSSKQGLLAIAKKQRRNKPVASGSSSKFMFNWLAKANSTSSLPGSFLENE</sequence>
<organism evidence="8 9">
    <name type="scientific">Cardiosporidium cionae</name>
    <dbReference type="NCBI Taxonomy" id="476202"/>
    <lineage>
        <taxon>Eukaryota</taxon>
        <taxon>Sar</taxon>
        <taxon>Alveolata</taxon>
        <taxon>Apicomplexa</taxon>
        <taxon>Aconoidasida</taxon>
        <taxon>Nephromycida</taxon>
        <taxon>Cardiosporidium</taxon>
    </lineage>
</organism>
<evidence type="ECO:0000313" key="9">
    <source>
        <dbReference type="Proteomes" id="UP000823046"/>
    </source>
</evidence>
<keyword evidence="1" id="KW-0479">Metal-binding</keyword>
<feature type="compositionally biased region" description="Basic and acidic residues" evidence="6">
    <location>
        <begin position="369"/>
        <end position="378"/>
    </location>
</feature>
<name>A0ABQ7JG09_9APIC</name>
<dbReference type="PROSITE" id="PS50089">
    <property type="entry name" value="ZF_RING_2"/>
    <property type="match status" value="1"/>
</dbReference>
<keyword evidence="2 4" id="KW-0863">Zinc-finger</keyword>
<evidence type="ECO:0000256" key="2">
    <source>
        <dbReference type="ARBA" id="ARBA00022771"/>
    </source>
</evidence>